<accession>A0A5Q0QEZ1</accession>
<protein>
    <submittedName>
        <fullName evidence="6">Bifunctional 4-hydroxy-2-oxoglutarate aldolase/2-dehydro-3-deoxy-phosphogluconate aldolase</fullName>
    </submittedName>
</protein>
<organism evidence="6 7">
    <name type="scientific">Sphingobacterium zhuxiongii</name>
    <dbReference type="NCBI Taxonomy" id="2662364"/>
    <lineage>
        <taxon>Bacteria</taxon>
        <taxon>Pseudomonadati</taxon>
        <taxon>Bacteroidota</taxon>
        <taxon>Sphingobacteriia</taxon>
        <taxon>Sphingobacteriales</taxon>
        <taxon>Sphingobacteriaceae</taxon>
        <taxon>Sphingobacterium</taxon>
    </lineage>
</organism>
<comment type="similarity">
    <text evidence="2">Belongs to the KHG/KDPG aldolase family.</text>
</comment>
<sequence>MDQIIEKIKAYPVIPVFYHDDVEVCKQVVKACYDGGIRVFEFVNRGKNAQVNFQALVEYKKLAMPELTLGIGTILSSDAAESFLALGTEFLVSPIFVAELAETAKKSNCLWIPGCMTPTEIANAMFAGCGFVKLFPGETLGPSFLNGIKPLFPTMKFMPTGGVDVEENNIKNWFAAGVTSVGMGSKLFKLQDGHYNLQDISENCRKVLGWAKA</sequence>
<evidence type="ECO:0000256" key="3">
    <source>
        <dbReference type="ARBA" id="ARBA00011233"/>
    </source>
</evidence>
<name>A0A5Q0QEZ1_9SPHI</name>
<dbReference type="Proteomes" id="UP000326921">
    <property type="component" value="Chromosome"/>
</dbReference>
<dbReference type="Gene3D" id="3.20.20.70">
    <property type="entry name" value="Aldolase class I"/>
    <property type="match status" value="1"/>
</dbReference>
<dbReference type="GO" id="GO:0016829">
    <property type="term" value="F:lyase activity"/>
    <property type="evidence" value="ECO:0007669"/>
    <property type="project" value="UniProtKB-KW"/>
</dbReference>
<evidence type="ECO:0000256" key="5">
    <source>
        <dbReference type="ARBA" id="ARBA00023277"/>
    </source>
</evidence>
<dbReference type="InterPro" id="IPR013785">
    <property type="entry name" value="Aldolase_TIM"/>
</dbReference>
<dbReference type="InterPro" id="IPR000887">
    <property type="entry name" value="Aldlse_KDPG_KHG"/>
</dbReference>
<dbReference type="Pfam" id="PF01081">
    <property type="entry name" value="Aldolase"/>
    <property type="match status" value="1"/>
</dbReference>
<proteinExistence type="inferred from homology"/>
<comment type="subunit">
    <text evidence="3">Homotrimer.</text>
</comment>
<evidence type="ECO:0000256" key="2">
    <source>
        <dbReference type="ARBA" id="ARBA00006906"/>
    </source>
</evidence>
<reference evidence="6 7" key="1">
    <citation type="submission" date="2019-10" db="EMBL/GenBank/DDBJ databases">
        <authorList>
            <person name="Dong K."/>
        </authorList>
    </citation>
    <scope>NUCLEOTIDE SEQUENCE [LARGE SCALE GENOMIC DNA]</scope>
    <source>
        <strain evidence="7">dk4302</strain>
    </source>
</reference>
<evidence type="ECO:0000313" key="7">
    <source>
        <dbReference type="Proteomes" id="UP000326921"/>
    </source>
</evidence>
<keyword evidence="7" id="KW-1185">Reference proteome</keyword>
<dbReference type="PANTHER" id="PTHR30246:SF1">
    <property type="entry name" value="2-DEHYDRO-3-DEOXY-6-PHOSPHOGALACTONATE ALDOLASE-RELATED"/>
    <property type="match status" value="1"/>
</dbReference>
<dbReference type="AlphaFoldDB" id="A0A5Q0QEZ1"/>
<gene>
    <name evidence="6" type="ORF">GFH32_03625</name>
</gene>
<dbReference type="EMBL" id="CP045652">
    <property type="protein sequence ID" value="QGA28166.1"/>
    <property type="molecule type" value="Genomic_DNA"/>
</dbReference>
<dbReference type="CDD" id="cd00452">
    <property type="entry name" value="KDPG_aldolase"/>
    <property type="match status" value="1"/>
</dbReference>
<dbReference type="KEGG" id="sphe:GFH32_03625"/>
<evidence type="ECO:0000256" key="4">
    <source>
        <dbReference type="ARBA" id="ARBA00023239"/>
    </source>
</evidence>
<dbReference type="SUPFAM" id="SSF51569">
    <property type="entry name" value="Aldolase"/>
    <property type="match status" value="1"/>
</dbReference>
<evidence type="ECO:0000313" key="6">
    <source>
        <dbReference type="EMBL" id="QGA28166.1"/>
    </source>
</evidence>
<keyword evidence="4" id="KW-0456">Lyase</keyword>
<evidence type="ECO:0000256" key="1">
    <source>
        <dbReference type="ARBA" id="ARBA00004761"/>
    </source>
</evidence>
<keyword evidence="5" id="KW-0119">Carbohydrate metabolism</keyword>
<comment type="pathway">
    <text evidence="1">Carbohydrate acid metabolism.</text>
</comment>
<dbReference type="PANTHER" id="PTHR30246">
    <property type="entry name" value="2-KETO-3-DEOXY-6-PHOSPHOGLUCONATE ALDOLASE"/>
    <property type="match status" value="1"/>
</dbReference>